<evidence type="ECO:0000313" key="2">
    <source>
        <dbReference type="Proteomes" id="UP000650081"/>
    </source>
</evidence>
<dbReference type="Proteomes" id="UP000650081">
    <property type="component" value="Unassembled WGS sequence"/>
</dbReference>
<evidence type="ECO:0000313" key="1">
    <source>
        <dbReference type="EMBL" id="MBC6993320.1"/>
    </source>
</evidence>
<dbReference type="EMBL" id="JACSIT010000063">
    <property type="protein sequence ID" value="MBC6993320.1"/>
    <property type="molecule type" value="Genomic_DNA"/>
</dbReference>
<dbReference type="RefSeq" id="WP_290283690.1">
    <property type="nucleotide sequence ID" value="NZ_JAUFQK010000121.1"/>
</dbReference>
<accession>A0A923PIQ0</accession>
<sequence length="196" mass="22002">MLLFKQSCCPMPRLKKILLTLLLLTVLAAVFRGPLYRTLVDYESVGASTNYTVKDEKLADLIASKVNRRTDLGITEAIKLSLSITSSQLHFTADNNDVDPNKLVTSKATHCVGYAAFFAATCKYVLSQQKLASSWTAEPQEGQLYFLGTNLHQYFHSAFLKDHDFVAIENHVTGEVLAVDPTIKDYFHIDFIRLRP</sequence>
<proteinExistence type="predicted"/>
<gene>
    <name evidence="1" type="ORF">H9S92_04045</name>
</gene>
<dbReference type="AlphaFoldDB" id="A0A923PIQ0"/>
<protein>
    <submittedName>
        <fullName evidence="1">Uncharacterized protein</fullName>
    </submittedName>
</protein>
<reference evidence="1" key="1">
    <citation type="submission" date="2020-08" db="EMBL/GenBank/DDBJ databases">
        <title>Lewinella bacteria from marine environments.</title>
        <authorList>
            <person name="Zhong Y."/>
        </authorList>
    </citation>
    <scope>NUCLEOTIDE SEQUENCE</scope>
    <source>
        <strain evidence="1">KCTC 42187</strain>
    </source>
</reference>
<keyword evidence="2" id="KW-1185">Reference proteome</keyword>
<comment type="caution">
    <text evidence="1">The sequence shown here is derived from an EMBL/GenBank/DDBJ whole genome shotgun (WGS) entry which is preliminary data.</text>
</comment>
<name>A0A923PIQ0_9BACT</name>
<organism evidence="1 2">
    <name type="scientific">Neolewinella lacunae</name>
    <dbReference type="NCBI Taxonomy" id="1517758"/>
    <lineage>
        <taxon>Bacteria</taxon>
        <taxon>Pseudomonadati</taxon>
        <taxon>Bacteroidota</taxon>
        <taxon>Saprospiria</taxon>
        <taxon>Saprospirales</taxon>
        <taxon>Lewinellaceae</taxon>
        <taxon>Neolewinella</taxon>
    </lineage>
</organism>